<evidence type="ECO:0000313" key="3">
    <source>
        <dbReference type="Proteomes" id="UP000321638"/>
    </source>
</evidence>
<dbReference type="OrthoDB" id="7852091at2"/>
<dbReference type="Proteomes" id="UP000321638">
    <property type="component" value="Unassembled WGS sequence"/>
</dbReference>
<dbReference type="AlphaFoldDB" id="A0A5C8PR98"/>
<protein>
    <submittedName>
        <fullName evidence="2">Uncharacterized protein</fullName>
    </submittedName>
</protein>
<reference evidence="2 3" key="1">
    <citation type="submission" date="2019-06" db="EMBL/GenBank/DDBJ databases">
        <title>New taxonomy in bacterial strain CC-CFT640, isolated from vineyard.</title>
        <authorList>
            <person name="Lin S.-Y."/>
            <person name="Tsai C.-F."/>
            <person name="Young C.-C."/>
        </authorList>
    </citation>
    <scope>NUCLEOTIDE SEQUENCE [LARGE SCALE GENOMIC DNA]</scope>
    <source>
        <strain evidence="2 3">CC-CFT640</strain>
    </source>
</reference>
<feature type="transmembrane region" description="Helical" evidence="1">
    <location>
        <begin position="6"/>
        <end position="28"/>
    </location>
</feature>
<proteinExistence type="predicted"/>
<gene>
    <name evidence="2" type="ORF">FHP25_07750</name>
</gene>
<evidence type="ECO:0000313" key="2">
    <source>
        <dbReference type="EMBL" id="TXL78090.1"/>
    </source>
</evidence>
<name>A0A5C8PR98_9HYPH</name>
<organism evidence="2 3">
    <name type="scientific">Vineibacter terrae</name>
    <dbReference type="NCBI Taxonomy" id="2586908"/>
    <lineage>
        <taxon>Bacteria</taxon>
        <taxon>Pseudomonadati</taxon>
        <taxon>Pseudomonadota</taxon>
        <taxon>Alphaproteobacteria</taxon>
        <taxon>Hyphomicrobiales</taxon>
        <taxon>Vineibacter</taxon>
    </lineage>
</organism>
<dbReference type="EMBL" id="VDUZ01000007">
    <property type="protein sequence ID" value="TXL78090.1"/>
    <property type="molecule type" value="Genomic_DNA"/>
</dbReference>
<sequence>MEGIWTIVVTSAVCVVAALGTTWFGHWLGLSKDRALRLEPKTTAEEFYKLCLDLGRDPWDARSNRPSVQQVKLPR</sequence>
<accession>A0A5C8PR98</accession>
<keyword evidence="1" id="KW-1133">Transmembrane helix</keyword>
<keyword evidence="1" id="KW-0812">Transmembrane</keyword>
<comment type="caution">
    <text evidence="2">The sequence shown here is derived from an EMBL/GenBank/DDBJ whole genome shotgun (WGS) entry which is preliminary data.</text>
</comment>
<evidence type="ECO:0000256" key="1">
    <source>
        <dbReference type="SAM" id="Phobius"/>
    </source>
</evidence>
<keyword evidence="1" id="KW-0472">Membrane</keyword>
<keyword evidence="3" id="KW-1185">Reference proteome</keyword>
<dbReference type="RefSeq" id="WP_147846358.1">
    <property type="nucleotide sequence ID" value="NZ_VDUZ01000007.1"/>
</dbReference>